<sequence length="193" mass="22796">MNETEFEETHRNIRIFFSIVQFLIVVYLGWVLVGIIKQYRQNKKWKIWYSAHCFLFSGVILREVCLLNHVFSGKVFVSTVFGFFGSILMLSWFQQITYLWVVFVKVYFSTFEDFASKKKSYLNLKVLKIIFFAFEFFFVCLIGYFIISIAIKIDEESKTQLSIEIEDTWGNITVSQGNSSEERTKIEKIDLLA</sequence>
<gene>
    <name evidence="2" type="ORF">M0812_24152</name>
</gene>
<organism evidence="2 3">
    <name type="scientific">Anaeramoeba flamelloides</name>
    <dbReference type="NCBI Taxonomy" id="1746091"/>
    <lineage>
        <taxon>Eukaryota</taxon>
        <taxon>Metamonada</taxon>
        <taxon>Anaeramoebidae</taxon>
        <taxon>Anaeramoeba</taxon>
    </lineage>
</organism>
<accession>A0AAV7YGC8</accession>
<keyword evidence="1" id="KW-1133">Transmembrane helix</keyword>
<evidence type="ECO:0000313" key="3">
    <source>
        <dbReference type="Proteomes" id="UP001146793"/>
    </source>
</evidence>
<dbReference type="Proteomes" id="UP001146793">
    <property type="component" value="Unassembled WGS sequence"/>
</dbReference>
<name>A0AAV7YGC8_9EUKA</name>
<feature type="transmembrane region" description="Helical" evidence="1">
    <location>
        <begin position="47"/>
        <end position="71"/>
    </location>
</feature>
<feature type="transmembrane region" description="Helical" evidence="1">
    <location>
        <begin position="15"/>
        <end position="35"/>
    </location>
</feature>
<keyword evidence="1" id="KW-0812">Transmembrane</keyword>
<dbReference type="EMBL" id="JANTQA010000057">
    <property type="protein sequence ID" value="KAJ3428818.1"/>
    <property type="molecule type" value="Genomic_DNA"/>
</dbReference>
<proteinExistence type="predicted"/>
<comment type="caution">
    <text evidence="2">The sequence shown here is derived from an EMBL/GenBank/DDBJ whole genome shotgun (WGS) entry which is preliminary data.</text>
</comment>
<feature type="transmembrane region" description="Helical" evidence="1">
    <location>
        <begin position="83"/>
        <end position="108"/>
    </location>
</feature>
<keyword evidence="1" id="KW-0472">Membrane</keyword>
<protein>
    <submittedName>
        <fullName evidence="2">Uncharacterized protein</fullName>
    </submittedName>
</protein>
<evidence type="ECO:0000256" key="1">
    <source>
        <dbReference type="SAM" id="Phobius"/>
    </source>
</evidence>
<dbReference type="AlphaFoldDB" id="A0AAV7YGC8"/>
<feature type="transmembrane region" description="Helical" evidence="1">
    <location>
        <begin position="129"/>
        <end position="151"/>
    </location>
</feature>
<reference evidence="2" key="1">
    <citation type="submission" date="2022-08" db="EMBL/GenBank/DDBJ databases">
        <title>Novel sulphate-reducing endosymbionts in the free-living metamonad Anaeramoeba.</title>
        <authorList>
            <person name="Jerlstrom-Hultqvist J."/>
            <person name="Cepicka I."/>
            <person name="Gallot-Lavallee L."/>
            <person name="Salas-Leiva D."/>
            <person name="Curtis B.A."/>
            <person name="Zahonova K."/>
            <person name="Pipaliya S."/>
            <person name="Dacks J."/>
            <person name="Roger A.J."/>
        </authorList>
    </citation>
    <scope>NUCLEOTIDE SEQUENCE</scope>
    <source>
        <strain evidence="2">Busselton2</strain>
    </source>
</reference>
<evidence type="ECO:0000313" key="2">
    <source>
        <dbReference type="EMBL" id="KAJ3428818.1"/>
    </source>
</evidence>